<dbReference type="Gene3D" id="1.10.510.10">
    <property type="entry name" value="Transferase(Phosphotransferase) domain 1"/>
    <property type="match status" value="1"/>
</dbReference>
<dbReference type="PANTHER" id="PTHR27007">
    <property type="match status" value="1"/>
</dbReference>
<dbReference type="GO" id="GO:0004672">
    <property type="term" value="F:protein kinase activity"/>
    <property type="evidence" value="ECO:0007669"/>
    <property type="project" value="InterPro"/>
</dbReference>
<feature type="domain" description="Protein kinase" evidence="3">
    <location>
        <begin position="1"/>
        <end position="98"/>
    </location>
</feature>
<proteinExistence type="predicted"/>
<dbReference type="InterPro" id="IPR008271">
    <property type="entry name" value="Ser/Thr_kinase_AS"/>
</dbReference>
<evidence type="ECO:0000313" key="4">
    <source>
        <dbReference type="EMBL" id="BBH01737.1"/>
    </source>
</evidence>
<keyword evidence="4" id="KW-0430">Lectin</keyword>
<dbReference type="Pfam" id="PF00069">
    <property type="entry name" value="Pkinase"/>
    <property type="match status" value="1"/>
</dbReference>
<keyword evidence="1" id="KW-0547">Nucleotide-binding</keyword>
<dbReference type="AlphaFoldDB" id="A0A4Y1RCM9"/>
<name>A0A4Y1RCM9_PRUDU</name>
<keyword evidence="2" id="KW-0067">ATP-binding</keyword>
<keyword evidence="4" id="KW-0418">Kinase</keyword>
<evidence type="ECO:0000259" key="3">
    <source>
        <dbReference type="PROSITE" id="PS50011"/>
    </source>
</evidence>
<protein>
    <submittedName>
        <fullName evidence="4">Probable L-type lectin-domain containing receptor kinase II.1</fullName>
    </submittedName>
</protein>
<dbReference type="EMBL" id="AP019300">
    <property type="protein sequence ID" value="BBH01737.1"/>
    <property type="molecule type" value="Genomic_DNA"/>
</dbReference>
<evidence type="ECO:0000256" key="1">
    <source>
        <dbReference type="ARBA" id="ARBA00022741"/>
    </source>
</evidence>
<dbReference type="InterPro" id="IPR000719">
    <property type="entry name" value="Prot_kinase_dom"/>
</dbReference>
<dbReference type="InterPro" id="IPR011009">
    <property type="entry name" value="Kinase-like_dom_sf"/>
</dbReference>
<dbReference type="GO" id="GO:0005524">
    <property type="term" value="F:ATP binding"/>
    <property type="evidence" value="ECO:0007669"/>
    <property type="project" value="UniProtKB-KW"/>
</dbReference>
<gene>
    <name evidence="4" type="ORF">Prudu_012105</name>
</gene>
<keyword evidence="4" id="KW-0675">Receptor</keyword>
<organism evidence="4">
    <name type="scientific">Prunus dulcis</name>
    <name type="common">Almond</name>
    <name type="synonym">Amygdalus dulcis</name>
    <dbReference type="NCBI Taxonomy" id="3755"/>
    <lineage>
        <taxon>Eukaryota</taxon>
        <taxon>Viridiplantae</taxon>
        <taxon>Streptophyta</taxon>
        <taxon>Embryophyta</taxon>
        <taxon>Tracheophyta</taxon>
        <taxon>Spermatophyta</taxon>
        <taxon>Magnoliopsida</taxon>
        <taxon>eudicotyledons</taxon>
        <taxon>Gunneridae</taxon>
        <taxon>Pentapetalae</taxon>
        <taxon>rosids</taxon>
        <taxon>fabids</taxon>
        <taxon>Rosales</taxon>
        <taxon>Rosaceae</taxon>
        <taxon>Amygdaloideae</taxon>
        <taxon>Amygdaleae</taxon>
        <taxon>Prunus</taxon>
    </lineage>
</organism>
<accession>A0A4Y1RCM9</accession>
<dbReference type="PROSITE" id="PS50011">
    <property type="entry name" value="PROTEIN_KINASE_DOM"/>
    <property type="match status" value="1"/>
</dbReference>
<dbReference type="SUPFAM" id="SSF56112">
    <property type="entry name" value="Protein kinase-like (PK-like)"/>
    <property type="match status" value="1"/>
</dbReference>
<sequence length="98" mass="11046">MLKCNSLVGAMRKENSYLSTSLASGLLYLHEEWEQCVLYRDIKSSNIMLASNFNPKFGDFGLARLVDHEKQPETTRNVAGTRVESARNQIVENTNAHS</sequence>
<evidence type="ECO:0000256" key="2">
    <source>
        <dbReference type="ARBA" id="ARBA00022840"/>
    </source>
</evidence>
<reference evidence="4" key="1">
    <citation type="journal article" date="2019" name="Science">
        <title>Mutation of a bHLH transcription factor allowed almond domestication.</title>
        <authorList>
            <person name="Sanchez-Perez R."/>
            <person name="Pavan S."/>
            <person name="Mazzeo R."/>
            <person name="Moldovan C."/>
            <person name="Aiese Cigliano R."/>
            <person name="Del Cueto J."/>
            <person name="Ricciardi F."/>
            <person name="Lotti C."/>
            <person name="Ricciardi L."/>
            <person name="Dicenta F."/>
            <person name="Lopez-Marques R.L."/>
            <person name="Lindberg Moller B."/>
        </authorList>
    </citation>
    <scope>NUCLEOTIDE SEQUENCE</scope>
</reference>
<keyword evidence="4" id="KW-0808">Transferase</keyword>
<dbReference type="PROSITE" id="PS00108">
    <property type="entry name" value="PROTEIN_KINASE_ST"/>
    <property type="match status" value="1"/>
</dbReference>
<dbReference type="GO" id="GO:0030246">
    <property type="term" value="F:carbohydrate binding"/>
    <property type="evidence" value="ECO:0007669"/>
    <property type="project" value="UniProtKB-KW"/>
</dbReference>
<dbReference type="InterPro" id="IPR050528">
    <property type="entry name" value="L-type_Lectin-RKs"/>
</dbReference>